<feature type="domain" description="Glycoside hydrolase family 31 TIM barrel" evidence="11">
    <location>
        <begin position="257"/>
        <end position="648"/>
    </location>
</feature>
<evidence type="ECO:0000313" key="15">
    <source>
        <dbReference type="Proteomes" id="UP001165085"/>
    </source>
</evidence>
<comment type="caution">
    <text evidence="14">The sequence shown here is derived from an EMBL/GenBank/DDBJ whole genome shotgun (WGS) entry which is preliminary data.</text>
</comment>
<comment type="similarity">
    <text evidence="2 9">Belongs to the glycosyl hydrolase 31 family.</text>
</comment>
<dbReference type="EMBL" id="BRXY01000545">
    <property type="protein sequence ID" value="GMH99399.1"/>
    <property type="molecule type" value="Genomic_DNA"/>
</dbReference>
<dbReference type="CDD" id="cd06602">
    <property type="entry name" value="GH31_MGAM_SI_GAA"/>
    <property type="match status" value="1"/>
</dbReference>
<evidence type="ECO:0000256" key="5">
    <source>
        <dbReference type="ARBA" id="ARBA00022801"/>
    </source>
</evidence>
<sequence>MALPRLLLTLVASIATVRGDFDLSNPSWNTNRDTFTATLSPSDSSSNPYSPDLTSLSFTLSVASKTISRVKITSPTDSRWEIPESIVSAGDPTPSLSIDDASFTFDYTESPFTFTVKDVDGSIVFDSSAALHFGDQYLELSTSLESDNKLFGLGEKSRSTGSVIPKGSTTTMWARDMAAAEFDTNLYASHPFFVSLSSSGKANGAFLRNSNGMDVVYSEAGDALTFKALGGVIDLFTFTGPKPSDVVKQYQSIIGTPTLQPYWALGFHQCRYGYTNLQEAIDVVQGYADAEIPLDIAWLDIDYMNLWLDFTYDEANFPSADVKAFVDQLHANNQKFVPIVDPGILAVDPSWDWAQDYDAYHSGIAMDVFVKDITNEKPFMGQVWPGPVHFPDWFHPNATEFWTAQLKNWHDIAEFDGVWVDMNEVSNFCTGQICENTDPDNCPTHKVDTQTQCCLSCSDVDPDNSLDNPSFLIGNDLGINEDKNPSPIDTKTIPASAKHYGDLNEYDVHNLHGTMEAKVTSDAMHSIRGTRSFVLSRSSFPGHGNHASHWTGDNAATWDDLKMSIVTVNDFALFGISMVGADICGFIGDSNEELCARWIQVGAFHPFSRNHNTFGAAPQEFYRWDSVAESARRALGLRYQILPFMYTLMWKAHVDGDAVSNYLWSVFPEDEATHGVDEQFMLGDSILISPVLQDQARDVDAYFPAGKWYNLFTLESFESAGEVVNLATELEEANAHLRGGKVLPMASTGGLTTVDVQNDDFSLVVALPSESDAEGLSEGELFVDDGESIEVTSFLHMVYSATSTSLTSKAVENSFDASNAVLTVKVLGVTAKVQSATIQVEGGEKRSVDLVQEDEVLTLDLADVGVGVKDEFVLTWM</sequence>
<dbReference type="InterPro" id="IPR011013">
    <property type="entry name" value="Gal_mutarotase_sf_dom"/>
</dbReference>
<organism evidence="14 15">
    <name type="scientific">Triparma strigata</name>
    <dbReference type="NCBI Taxonomy" id="1606541"/>
    <lineage>
        <taxon>Eukaryota</taxon>
        <taxon>Sar</taxon>
        <taxon>Stramenopiles</taxon>
        <taxon>Ochrophyta</taxon>
        <taxon>Bolidophyceae</taxon>
        <taxon>Parmales</taxon>
        <taxon>Triparmaceae</taxon>
        <taxon>Triparma</taxon>
    </lineage>
</organism>
<dbReference type="InterPro" id="IPR048395">
    <property type="entry name" value="Glyco_hydro_31_C"/>
</dbReference>
<protein>
    <recommendedName>
        <fullName evidence="3">alpha-glucosidase</fullName>
        <ecNumber evidence="3">3.2.1.20</ecNumber>
    </recommendedName>
    <alternativeName>
        <fullName evidence="8">Maltase</fullName>
    </alternativeName>
</protein>
<dbReference type="PANTHER" id="PTHR22762:SF133">
    <property type="entry name" value="P-TYPE DOMAIN-CONTAINING PROTEIN"/>
    <property type="match status" value="1"/>
</dbReference>
<dbReference type="EC" id="3.2.1.20" evidence="3"/>
<dbReference type="SUPFAM" id="SSF51011">
    <property type="entry name" value="Glycosyl hydrolase domain"/>
    <property type="match status" value="1"/>
</dbReference>
<dbReference type="Proteomes" id="UP001165085">
    <property type="component" value="Unassembled WGS sequence"/>
</dbReference>
<dbReference type="InterPro" id="IPR000322">
    <property type="entry name" value="Glyco_hydro_31_TIM"/>
</dbReference>
<dbReference type="Pfam" id="PF13802">
    <property type="entry name" value="Gal_mutarotas_2"/>
    <property type="match status" value="1"/>
</dbReference>
<keyword evidence="7 9" id="KW-0326">Glycosidase</keyword>
<keyword evidence="5 9" id="KW-0378">Hydrolase</keyword>
<feature type="chain" id="PRO_5040771344" description="alpha-glucosidase" evidence="10">
    <location>
        <begin position="20"/>
        <end position="877"/>
    </location>
</feature>
<dbReference type="Pfam" id="PF01055">
    <property type="entry name" value="Glyco_hydro_31_2nd"/>
    <property type="match status" value="1"/>
</dbReference>
<dbReference type="GO" id="GO:0030246">
    <property type="term" value="F:carbohydrate binding"/>
    <property type="evidence" value="ECO:0007669"/>
    <property type="project" value="InterPro"/>
</dbReference>
<feature type="domain" description="Glycosyl hydrolase family 31 C-terminal" evidence="13">
    <location>
        <begin position="658"/>
        <end position="743"/>
    </location>
</feature>
<evidence type="ECO:0000256" key="8">
    <source>
        <dbReference type="ARBA" id="ARBA00041343"/>
    </source>
</evidence>
<keyword evidence="15" id="KW-1185">Reference proteome</keyword>
<reference evidence="15" key="1">
    <citation type="journal article" date="2023" name="Commun. Biol.">
        <title>Genome analysis of Parmales, the sister group of diatoms, reveals the evolutionary specialization of diatoms from phago-mixotrophs to photoautotrophs.</title>
        <authorList>
            <person name="Ban H."/>
            <person name="Sato S."/>
            <person name="Yoshikawa S."/>
            <person name="Yamada K."/>
            <person name="Nakamura Y."/>
            <person name="Ichinomiya M."/>
            <person name="Sato N."/>
            <person name="Blanc-Mathieu R."/>
            <person name="Endo H."/>
            <person name="Kuwata A."/>
            <person name="Ogata H."/>
        </authorList>
    </citation>
    <scope>NUCLEOTIDE SEQUENCE [LARGE SCALE GENOMIC DNA]</scope>
    <source>
        <strain evidence="15">NIES 3701</strain>
    </source>
</reference>
<evidence type="ECO:0000256" key="7">
    <source>
        <dbReference type="ARBA" id="ARBA00023295"/>
    </source>
</evidence>
<keyword evidence="4 10" id="KW-0732">Signal</keyword>
<dbReference type="InterPro" id="IPR017853">
    <property type="entry name" value="GH"/>
</dbReference>
<evidence type="ECO:0000256" key="2">
    <source>
        <dbReference type="ARBA" id="ARBA00007806"/>
    </source>
</evidence>
<evidence type="ECO:0000313" key="14">
    <source>
        <dbReference type="EMBL" id="GMH99399.1"/>
    </source>
</evidence>
<evidence type="ECO:0000256" key="6">
    <source>
        <dbReference type="ARBA" id="ARBA00023180"/>
    </source>
</evidence>
<dbReference type="OrthoDB" id="5839090at2759"/>
<dbReference type="Gene3D" id="2.60.40.1180">
    <property type="entry name" value="Golgi alpha-mannosidase II"/>
    <property type="match status" value="2"/>
</dbReference>
<comment type="catalytic activity">
    <reaction evidence="1">
        <text>Hydrolysis of terminal, non-reducing (1-&gt;4)-linked alpha-D-glucose residues with release of alpha-D-glucose.</text>
        <dbReference type="EC" id="3.2.1.20"/>
    </reaction>
</comment>
<dbReference type="SUPFAM" id="SSF51445">
    <property type="entry name" value="(Trans)glycosidases"/>
    <property type="match status" value="1"/>
</dbReference>
<dbReference type="Gene3D" id="3.20.20.80">
    <property type="entry name" value="Glycosidases"/>
    <property type="match status" value="1"/>
</dbReference>
<dbReference type="InterPro" id="IPR030459">
    <property type="entry name" value="Glyco_hydro_31_CS"/>
</dbReference>
<dbReference type="InterPro" id="IPR030458">
    <property type="entry name" value="Glyco_hydro_31_AS"/>
</dbReference>
<dbReference type="PROSITE" id="PS00707">
    <property type="entry name" value="GLYCOSYL_HYDROL_F31_2"/>
    <property type="match status" value="1"/>
</dbReference>
<evidence type="ECO:0000256" key="10">
    <source>
        <dbReference type="SAM" id="SignalP"/>
    </source>
</evidence>
<evidence type="ECO:0000259" key="11">
    <source>
        <dbReference type="Pfam" id="PF01055"/>
    </source>
</evidence>
<evidence type="ECO:0000259" key="13">
    <source>
        <dbReference type="Pfam" id="PF21365"/>
    </source>
</evidence>
<keyword evidence="6" id="KW-0325">Glycoprotein</keyword>
<dbReference type="Pfam" id="PF21365">
    <property type="entry name" value="Glyco_hydro_31_3rd"/>
    <property type="match status" value="1"/>
</dbReference>
<dbReference type="CDD" id="cd14752">
    <property type="entry name" value="GH31_N"/>
    <property type="match status" value="1"/>
</dbReference>
<dbReference type="PROSITE" id="PS00129">
    <property type="entry name" value="GLYCOSYL_HYDROL_F31_1"/>
    <property type="match status" value="1"/>
</dbReference>
<gene>
    <name evidence="14" type="ORF">TrST_g8955</name>
</gene>
<accession>A0A9W7C572</accession>
<dbReference type="InterPro" id="IPR025887">
    <property type="entry name" value="Glyco_hydro_31_N_dom"/>
</dbReference>
<dbReference type="SUPFAM" id="SSF74650">
    <property type="entry name" value="Galactose mutarotase-like"/>
    <property type="match status" value="1"/>
</dbReference>
<dbReference type="AlphaFoldDB" id="A0A9W7C572"/>
<evidence type="ECO:0000259" key="12">
    <source>
        <dbReference type="Pfam" id="PF13802"/>
    </source>
</evidence>
<feature type="signal peptide" evidence="10">
    <location>
        <begin position="1"/>
        <end position="19"/>
    </location>
</feature>
<feature type="domain" description="Glycoside hydrolase family 31 N-terminal" evidence="12">
    <location>
        <begin position="58"/>
        <end position="212"/>
    </location>
</feature>
<dbReference type="InterPro" id="IPR013780">
    <property type="entry name" value="Glyco_hydro_b"/>
</dbReference>
<proteinExistence type="inferred from homology"/>
<dbReference type="Gene3D" id="2.60.40.1760">
    <property type="entry name" value="glycosyl hydrolase (family 31)"/>
    <property type="match status" value="1"/>
</dbReference>
<evidence type="ECO:0000256" key="4">
    <source>
        <dbReference type="ARBA" id="ARBA00022729"/>
    </source>
</evidence>
<evidence type="ECO:0000256" key="1">
    <source>
        <dbReference type="ARBA" id="ARBA00001657"/>
    </source>
</evidence>
<dbReference type="GO" id="GO:0090599">
    <property type="term" value="F:alpha-glucosidase activity"/>
    <property type="evidence" value="ECO:0007669"/>
    <property type="project" value="UniProtKB-ARBA"/>
</dbReference>
<evidence type="ECO:0000256" key="9">
    <source>
        <dbReference type="RuleBase" id="RU361185"/>
    </source>
</evidence>
<dbReference type="GO" id="GO:0005975">
    <property type="term" value="P:carbohydrate metabolic process"/>
    <property type="evidence" value="ECO:0007669"/>
    <property type="project" value="InterPro"/>
</dbReference>
<dbReference type="PANTHER" id="PTHR22762">
    <property type="entry name" value="ALPHA-GLUCOSIDASE"/>
    <property type="match status" value="1"/>
</dbReference>
<evidence type="ECO:0000256" key="3">
    <source>
        <dbReference type="ARBA" id="ARBA00012741"/>
    </source>
</evidence>
<name>A0A9W7C572_9STRA</name>